<dbReference type="AlphaFoldDB" id="A0A0C4WMD0"/>
<feature type="transmembrane region" description="Helical" evidence="6">
    <location>
        <begin position="138"/>
        <end position="158"/>
    </location>
</feature>
<evidence type="ECO:0000313" key="9">
    <source>
        <dbReference type="Proteomes" id="UP000068210"/>
    </source>
</evidence>
<comment type="subcellular location">
    <subcellularLocation>
        <location evidence="1">Membrane</location>
        <topology evidence="1">Multi-pass membrane protein</topology>
    </subcellularLocation>
</comment>
<gene>
    <name evidence="8" type="ORF">Achr_f2640</name>
</gene>
<name>A0A0C4WMD0_9GAMM</name>
<keyword evidence="8" id="KW-0614">Plasmid</keyword>
<feature type="transmembrane region" description="Helical" evidence="6">
    <location>
        <begin position="107"/>
        <end position="126"/>
    </location>
</feature>
<evidence type="ECO:0000256" key="2">
    <source>
        <dbReference type="ARBA" id="ARBA00007362"/>
    </source>
</evidence>
<geneLocation type="plasmid" evidence="8 9">
    <name>pAcX50f</name>
</geneLocation>
<keyword evidence="9" id="KW-1185">Reference proteome</keyword>
<keyword evidence="4 6" id="KW-1133">Transmembrane helix</keyword>
<feature type="transmembrane region" description="Helical" evidence="6">
    <location>
        <begin position="255"/>
        <end position="274"/>
    </location>
</feature>
<feature type="transmembrane region" description="Helical" evidence="6">
    <location>
        <begin position="280"/>
        <end position="298"/>
    </location>
</feature>
<evidence type="ECO:0000256" key="6">
    <source>
        <dbReference type="SAM" id="Phobius"/>
    </source>
</evidence>
<sequence>MDPRVAQRRYLLLILCSTFLQGSSFVASKVVLTELPPVWLATLRFFVAALSLLPWLWLRHRNRVAGGMAVPITALPWLRLAVIGLLQTAGVMAFLTMGLTQTTASKAAILMASNPLLVALLAGILLKERVRPQTWLGLLLAFAGVVVCIGVQSVMSGAIGHGEVLVMAGSACWAFATLASKRFRLAIDTWTLAFWQMLIGAAALTLLAAWRGEPFVLPTDTAAAFLWLAIPASTGAMGLWFAALHAGGAVRTSGFLFLCPFFAALIAFATGGEMLSTHELLGGVMIAVGIVLLSRAPAAKPAHQAASLENMP</sequence>
<feature type="transmembrane region" description="Helical" evidence="6">
    <location>
        <begin position="77"/>
        <end position="95"/>
    </location>
</feature>
<dbReference type="GO" id="GO:0016020">
    <property type="term" value="C:membrane"/>
    <property type="evidence" value="ECO:0007669"/>
    <property type="project" value="UniProtKB-SubCell"/>
</dbReference>
<dbReference type="KEGG" id="acx:Achr_f2640"/>
<evidence type="ECO:0000313" key="8">
    <source>
        <dbReference type="EMBL" id="AJE23958.1"/>
    </source>
</evidence>
<comment type="similarity">
    <text evidence="2">Belongs to the EamA transporter family.</text>
</comment>
<dbReference type="Pfam" id="PF00892">
    <property type="entry name" value="EamA"/>
    <property type="match status" value="2"/>
</dbReference>
<dbReference type="InterPro" id="IPR000620">
    <property type="entry name" value="EamA_dom"/>
</dbReference>
<evidence type="ECO:0000259" key="7">
    <source>
        <dbReference type="Pfam" id="PF00892"/>
    </source>
</evidence>
<dbReference type="HOGENOM" id="CLU_033863_5_0_6"/>
<feature type="transmembrane region" description="Helical" evidence="6">
    <location>
        <begin position="164"/>
        <end position="180"/>
    </location>
</feature>
<feature type="domain" description="EamA" evidence="7">
    <location>
        <begin position="162"/>
        <end position="294"/>
    </location>
</feature>
<dbReference type="InterPro" id="IPR050638">
    <property type="entry name" value="AA-Vitamin_Transporters"/>
</dbReference>
<dbReference type="SUPFAM" id="SSF103481">
    <property type="entry name" value="Multidrug resistance efflux transporter EmrE"/>
    <property type="match status" value="2"/>
</dbReference>
<evidence type="ECO:0000256" key="3">
    <source>
        <dbReference type="ARBA" id="ARBA00022692"/>
    </source>
</evidence>
<dbReference type="Proteomes" id="UP000068210">
    <property type="component" value="Plasmid pAcX50f"/>
</dbReference>
<reference evidence="8 9" key="1">
    <citation type="journal article" date="2015" name="PLoS ONE">
        <title>Azotobacter Genomes: The Genome of Azotobacter chroococcum NCIMB 8003 (ATCC 4412).</title>
        <authorList>
            <person name="Robson R.L."/>
            <person name="Jones R."/>
            <person name="Robson R.M."/>
            <person name="Schwartz A."/>
            <person name="Richardson T.H."/>
        </authorList>
    </citation>
    <scope>NUCLEOTIDE SEQUENCE [LARGE SCALE GENOMIC DNA]</scope>
    <source>
        <strain evidence="8 9">NCIMB 8003</strain>
        <plasmid evidence="9">Plasmid pAcX50f</plasmid>
    </source>
</reference>
<keyword evidence="3 6" id="KW-0812">Transmembrane</keyword>
<evidence type="ECO:0000256" key="1">
    <source>
        <dbReference type="ARBA" id="ARBA00004141"/>
    </source>
</evidence>
<dbReference type="PANTHER" id="PTHR32322:SF2">
    <property type="entry name" value="EAMA DOMAIN-CONTAINING PROTEIN"/>
    <property type="match status" value="1"/>
</dbReference>
<protein>
    <recommendedName>
        <fullName evidence="7">EamA domain-containing protein</fullName>
    </recommendedName>
</protein>
<dbReference type="RefSeq" id="WP_040107475.1">
    <property type="nucleotide sequence ID" value="NZ_CP010421.1"/>
</dbReference>
<proteinExistence type="inferred from homology"/>
<evidence type="ECO:0000256" key="4">
    <source>
        <dbReference type="ARBA" id="ARBA00022989"/>
    </source>
</evidence>
<organism evidence="8 9">
    <name type="scientific">Azotobacter chroococcum NCIMB 8003</name>
    <dbReference type="NCBI Taxonomy" id="1328314"/>
    <lineage>
        <taxon>Bacteria</taxon>
        <taxon>Pseudomonadati</taxon>
        <taxon>Pseudomonadota</taxon>
        <taxon>Gammaproteobacteria</taxon>
        <taxon>Pseudomonadales</taxon>
        <taxon>Pseudomonadaceae</taxon>
        <taxon>Azotobacter</taxon>
    </lineage>
</organism>
<dbReference type="PANTHER" id="PTHR32322">
    <property type="entry name" value="INNER MEMBRANE TRANSPORTER"/>
    <property type="match status" value="1"/>
</dbReference>
<feature type="transmembrane region" description="Helical" evidence="6">
    <location>
        <begin position="222"/>
        <end position="243"/>
    </location>
</feature>
<keyword evidence="5 6" id="KW-0472">Membrane</keyword>
<dbReference type="InterPro" id="IPR037185">
    <property type="entry name" value="EmrE-like"/>
</dbReference>
<dbReference type="EMBL" id="CP010421">
    <property type="protein sequence ID" value="AJE23958.1"/>
    <property type="molecule type" value="Genomic_DNA"/>
</dbReference>
<accession>A0A0C4WMD0</accession>
<feature type="transmembrane region" description="Helical" evidence="6">
    <location>
        <begin position="38"/>
        <end position="57"/>
    </location>
</feature>
<evidence type="ECO:0000256" key="5">
    <source>
        <dbReference type="ARBA" id="ARBA00023136"/>
    </source>
</evidence>
<feature type="domain" description="EamA" evidence="7">
    <location>
        <begin position="10"/>
        <end position="147"/>
    </location>
</feature>
<feature type="transmembrane region" description="Helical" evidence="6">
    <location>
        <begin position="192"/>
        <end position="210"/>
    </location>
</feature>